<reference evidence="1 2" key="1">
    <citation type="journal article" date="2024" name="G3 (Bethesda)">
        <title>Genome assembly of Hibiscus sabdariffa L. provides insights into metabolisms of medicinal natural products.</title>
        <authorList>
            <person name="Kim T."/>
        </authorList>
    </citation>
    <scope>NUCLEOTIDE SEQUENCE [LARGE SCALE GENOMIC DNA]</scope>
    <source>
        <strain evidence="1">TK-2024</strain>
        <tissue evidence="1">Old leaves</tissue>
    </source>
</reference>
<organism evidence="1 2">
    <name type="scientific">Hibiscus sabdariffa</name>
    <name type="common">roselle</name>
    <dbReference type="NCBI Taxonomy" id="183260"/>
    <lineage>
        <taxon>Eukaryota</taxon>
        <taxon>Viridiplantae</taxon>
        <taxon>Streptophyta</taxon>
        <taxon>Embryophyta</taxon>
        <taxon>Tracheophyta</taxon>
        <taxon>Spermatophyta</taxon>
        <taxon>Magnoliopsida</taxon>
        <taxon>eudicotyledons</taxon>
        <taxon>Gunneridae</taxon>
        <taxon>Pentapetalae</taxon>
        <taxon>rosids</taxon>
        <taxon>malvids</taxon>
        <taxon>Malvales</taxon>
        <taxon>Malvaceae</taxon>
        <taxon>Malvoideae</taxon>
        <taxon>Hibiscus</taxon>
    </lineage>
</organism>
<evidence type="ECO:0000313" key="2">
    <source>
        <dbReference type="Proteomes" id="UP001472677"/>
    </source>
</evidence>
<accession>A0ABR2EL66</accession>
<evidence type="ECO:0008006" key="3">
    <source>
        <dbReference type="Google" id="ProtNLM"/>
    </source>
</evidence>
<evidence type="ECO:0000313" key="1">
    <source>
        <dbReference type="EMBL" id="KAK8562724.1"/>
    </source>
</evidence>
<dbReference type="SUPFAM" id="SSF56219">
    <property type="entry name" value="DNase I-like"/>
    <property type="match status" value="1"/>
</dbReference>
<dbReference type="EMBL" id="JBBPBM010000012">
    <property type="protein sequence ID" value="KAK8562724.1"/>
    <property type="molecule type" value="Genomic_DNA"/>
</dbReference>
<gene>
    <name evidence="1" type="ORF">V6N12_010794</name>
</gene>
<comment type="caution">
    <text evidence="1">The sequence shown here is derived from an EMBL/GenBank/DDBJ whole genome shotgun (WGS) entry which is preliminary data.</text>
</comment>
<protein>
    <recommendedName>
        <fullName evidence="3">Endonuclease/exonuclease/phosphatase family protein</fullName>
    </recommendedName>
</protein>
<keyword evidence="2" id="KW-1185">Reference proteome</keyword>
<name>A0ABR2EL66_9ROSI</name>
<proteinExistence type="predicted"/>
<dbReference type="Gene3D" id="3.60.10.10">
    <property type="entry name" value="Endonuclease/exonuclease/phosphatase"/>
    <property type="match status" value="1"/>
</dbReference>
<dbReference type="Proteomes" id="UP001472677">
    <property type="component" value="Unassembled WGS sequence"/>
</dbReference>
<sequence length="103" mass="11559">MPILNHNAQEDIRAEAIATLEVGEKIGVTFDIPFNSVVEKFQDMNCTILSWNTRGLGRPEKRRSVVNTIDSCGAKVVFLQEMKISGSKSDIIRRMCGHHLMDV</sequence>
<dbReference type="InterPro" id="IPR036691">
    <property type="entry name" value="Endo/exonu/phosph_ase_sf"/>
</dbReference>